<protein>
    <submittedName>
        <fullName evidence="2">Uncharacterized protein</fullName>
    </submittedName>
</protein>
<evidence type="ECO:0000313" key="3">
    <source>
        <dbReference type="Proteomes" id="UP001177023"/>
    </source>
</evidence>
<evidence type="ECO:0000256" key="1">
    <source>
        <dbReference type="SAM" id="MobiDB-lite"/>
    </source>
</evidence>
<dbReference type="AlphaFoldDB" id="A0AA36DEE4"/>
<gene>
    <name evidence="2" type="ORF">MSPICULIGERA_LOCUS22788</name>
</gene>
<feature type="compositionally biased region" description="Basic and acidic residues" evidence="1">
    <location>
        <begin position="137"/>
        <end position="150"/>
    </location>
</feature>
<keyword evidence="3" id="KW-1185">Reference proteome</keyword>
<feature type="region of interest" description="Disordered" evidence="1">
    <location>
        <begin position="86"/>
        <end position="150"/>
    </location>
</feature>
<feature type="compositionally biased region" description="Low complexity" evidence="1">
    <location>
        <begin position="341"/>
        <end position="358"/>
    </location>
</feature>
<feature type="non-terminal residue" evidence="2">
    <location>
        <position position="371"/>
    </location>
</feature>
<proteinExistence type="predicted"/>
<feature type="compositionally biased region" description="Low complexity" evidence="1">
    <location>
        <begin position="114"/>
        <end position="128"/>
    </location>
</feature>
<dbReference type="Proteomes" id="UP001177023">
    <property type="component" value="Unassembled WGS sequence"/>
</dbReference>
<comment type="caution">
    <text evidence="2">The sequence shown here is derived from an EMBL/GenBank/DDBJ whole genome shotgun (WGS) entry which is preliminary data.</text>
</comment>
<name>A0AA36DEE4_9BILA</name>
<dbReference type="EMBL" id="CATQJA010002700">
    <property type="protein sequence ID" value="CAJ0584745.1"/>
    <property type="molecule type" value="Genomic_DNA"/>
</dbReference>
<accession>A0AA36DEE4</accession>
<evidence type="ECO:0000313" key="2">
    <source>
        <dbReference type="EMBL" id="CAJ0584745.1"/>
    </source>
</evidence>
<reference evidence="2" key="1">
    <citation type="submission" date="2023-06" db="EMBL/GenBank/DDBJ databases">
        <authorList>
            <person name="Delattre M."/>
        </authorList>
    </citation>
    <scope>NUCLEOTIDE SEQUENCE</scope>
    <source>
        <strain evidence="2">AF72</strain>
    </source>
</reference>
<organism evidence="2 3">
    <name type="scientific">Mesorhabditis spiculigera</name>
    <dbReference type="NCBI Taxonomy" id="96644"/>
    <lineage>
        <taxon>Eukaryota</taxon>
        <taxon>Metazoa</taxon>
        <taxon>Ecdysozoa</taxon>
        <taxon>Nematoda</taxon>
        <taxon>Chromadorea</taxon>
        <taxon>Rhabditida</taxon>
        <taxon>Rhabditina</taxon>
        <taxon>Rhabditomorpha</taxon>
        <taxon>Rhabditoidea</taxon>
        <taxon>Rhabditidae</taxon>
        <taxon>Mesorhabditinae</taxon>
        <taxon>Mesorhabditis</taxon>
    </lineage>
</organism>
<feature type="region of interest" description="Disordered" evidence="1">
    <location>
        <begin position="341"/>
        <end position="371"/>
    </location>
</feature>
<sequence length="371" mass="41254">MLPQQPNQQTHGDVSRQTLLSTLDTVVDSLIHSRQALRLPPHAHRTSRVQVEIDGHERILDEHIHFTQLPSEAPDDNHFHILRHMRTTKHVTSRSTTTTTRTHHNNDGRKSVAPPQQQQHQQQGQPPQATNAPNDARNAKADSRRSTSEHQRLLLTHADQQRLLEMIKNAIAPYYQRPAAAAAATSTVPPAMAPSLSGGPSRFERGPHADECHAKQIPVQPDPSCFCGGPNRPSPGADMPNWETEKGRAKARDARVPRQYDRHGAVTAWNRYYEVEANVAIAVKNLLKARTCMRNVHFAVGSLFPASATYTDDIGKMQQQLKAFNTQFRYLNTKVNEKLSAGPRQAAARAAGGPPRRASITIRPSRCRPAT</sequence>